<evidence type="ECO:0000256" key="9">
    <source>
        <dbReference type="RuleBase" id="RU003357"/>
    </source>
</evidence>
<evidence type="ECO:0000313" key="12">
    <source>
        <dbReference type="EMBL" id="MFC4672992.1"/>
    </source>
</evidence>
<keyword evidence="2 8" id="KW-0813">Transport</keyword>
<dbReference type="Pfam" id="PF00593">
    <property type="entry name" value="TonB_dep_Rec_b-barrel"/>
    <property type="match status" value="1"/>
</dbReference>
<dbReference type="Proteomes" id="UP001596023">
    <property type="component" value="Unassembled WGS sequence"/>
</dbReference>
<dbReference type="PROSITE" id="PS52016">
    <property type="entry name" value="TONB_DEPENDENT_REC_3"/>
    <property type="match status" value="1"/>
</dbReference>
<organism evidence="12 13">
    <name type="scientific">Dysgonomonas termitidis</name>
    <dbReference type="NCBI Taxonomy" id="1516126"/>
    <lineage>
        <taxon>Bacteria</taxon>
        <taxon>Pseudomonadati</taxon>
        <taxon>Bacteroidota</taxon>
        <taxon>Bacteroidia</taxon>
        <taxon>Bacteroidales</taxon>
        <taxon>Dysgonomonadaceae</taxon>
        <taxon>Dysgonomonas</taxon>
    </lineage>
</organism>
<evidence type="ECO:0000256" key="3">
    <source>
        <dbReference type="ARBA" id="ARBA00022452"/>
    </source>
</evidence>
<keyword evidence="4 8" id="KW-0812">Transmembrane</keyword>
<evidence type="ECO:0000256" key="6">
    <source>
        <dbReference type="ARBA" id="ARBA00023136"/>
    </source>
</evidence>
<evidence type="ECO:0000256" key="4">
    <source>
        <dbReference type="ARBA" id="ARBA00022692"/>
    </source>
</evidence>
<evidence type="ECO:0000256" key="8">
    <source>
        <dbReference type="PROSITE-ProRule" id="PRU01360"/>
    </source>
</evidence>
<dbReference type="Gene3D" id="2.170.130.10">
    <property type="entry name" value="TonB-dependent receptor, plug domain"/>
    <property type="match status" value="1"/>
</dbReference>
<dbReference type="InterPro" id="IPR023997">
    <property type="entry name" value="TonB-dep_OMP_SusC/RagA_CS"/>
</dbReference>
<dbReference type="InterPro" id="IPR039426">
    <property type="entry name" value="TonB-dep_rcpt-like"/>
</dbReference>
<feature type="domain" description="TonB-dependent receptor-like beta-barrel" evidence="10">
    <location>
        <begin position="451"/>
        <end position="984"/>
    </location>
</feature>
<dbReference type="InterPro" id="IPR008969">
    <property type="entry name" value="CarboxyPept-like_regulatory"/>
</dbReference>
<dbReference type="EMBL" id="JBHSGN010000042">
    <property type="protein sequence ID" value="MFC4672992.1"/>
    <property type="molecule type" value="Genomic_DNA"/>
</dbReference>
<dbReference type="NCBIfam" id="TIGR04057">
    <property type="entry name" value="SusC_RagA_signa"/>
    <property type="match status" value="1"/>
</dbReference>
<dbReference type="RefSeq" id="WP_379994221.1">
    <property type="nucleotide sequence ID" value="NZ_JBHSGN010000042.1"/>
</dbReference>
<name>A0ABV9KSY9_9BACT</name>
<evidence type="ECO:0000256" key="5">
    <source>
        <dbReference type="ARBA" id="ARBA00023077"/>
    </source>
</evidence>
<gene>
    <name evidence="12" type="ORF">ACFO6W_04745</name>
</gene>
<reference evidence="13" key="1">
    <citation type="journal article" date="2019" name="Int. J. Syst. Evol. Microbiol.">
        <title>The Global Catalogue of Microorganisms (GCM) 10K type strain sequencing project: providing services to taxonomists for standard genome sequencing and annotation.</title>
        <authorList>
            <consortium name="The Broad Institute Genomics Platform"/>
            <consortium name="The Broad Institute Genome Sequencing Center for Infectious Disease"/>
            <person name="Wu L."/>
            <person name="Ma J."/>
        </authorList>
    </citation>
    <scope>NUCLEOTIDE SEQUENCE [LARGE SCALE GENOMIC DNA]</scope>
    <source>
        <strain evidence="13">CCUG 66188</strain>
    </source>
</reference>
<evidence type="ECO:0000256" key="1">
    <source>
        <dbReference type="ARBA" id="ARBA00004571"/>
    </source>
</evidence>
<accession>A0ABV9KSY9</accession>
<sequence>MKSKPKRTFITLGTGSFFMRSFMFLACLLLVSTVSIYAQTKTITGKVADVAGEPLIGVSIKIQGTTSGTVTDVDGTYSLTAKSGDVLEFSYVGMKTQLVTVSSQSTINMTLEDDAQLLSETVVIGYGTAKKRDLTGSIVSIKADEIANRPSANPLASLQGKVAGVQVVNTGIAGQDPEIRIRGTNSINGYKPLYIVDGLFNDNISFLNSADIESMEILKDPSSLAIFGVRGANGVIIVTTKKAKEGQTLVNINTSFGFKSVVDKIKMADATQFKELYSEQLANQGAAAFDYTRWTADTDWQDEIFQTGFITNNNISITSSTEKNKFYMGVGYTSEEGNLKHEEYNKVTINLSSDYNITKNLKVGFQFNGARATPLNTAIGLYTDGVKRALYAAPIAAPYNEQEGLFNTLPAFQKNEVSNPMSFVELQKGVNKVIDYRASGNVYGDLTFLKNFNFRIMYSLDFGSYDSRLYTPKRTLFDVDTQQAVVMGDGKTAVEQQKQNETKVQADYLLTYTNTFDKHNITATAGFTTYYNSLSSLTAKRAEGNGLPIANDPDKWFVSIGDPDASTTGSTQWERSTVSFLLRALYNYNNKYLFNGSFRRDGSSAFFYTGNQWQNFYSFGGGWIISEEDFMKDNGIFDYLKLKGSWGTLGNQNMSRVYPAEPILTNTTSAVFGDNIIPGYSKQYLPNPNLKWEKVEAWEAGLEAYFLKNKLNFEGVYYKKNTKDLLAEVPGIAGTTPGLGNLGEIENKGVELSLSWNDKIGSDWRYGVNANLTTIKNKVISLVQEGYRITDGTSGLPMMSYTEAGYPIGYFYGYKVEGVYQSADDIANSPVNKLVTVRPGDLKFKDVTGDGEITTADRTMIGNPTPDFTYGISFNLGYKNFDLSVDMMGVAGNEIYRTWNIYEWSQFNYLEGRMNRWHGEGTSNWEPVLNRSRAINGKDYPSEYFLEDGSFFRIRNIQFGYTFSSELLKKLSMRSLRVYINAQNPKTWKNNTGYSPEIGGSATAFGIDSNPYPIPAVYTFGLNLTF</sequence>
<evidence type="ECO:0000259" key="10">
    <source>
        <dbReference type="Pfam" id="PF00593"/>
    </source>
</evidence>
<comment type="subcellular location">
    <subcellularLocation>
        <location evidence="1 8">Cell outer membrane</location>
        <topology evidence="1 8">Multi-pass membrane protein</topology>
    </subcellularLocation>
</comment>
<keyword evidence="13" id="KW-1185">Reference proteome</keyword>
<dbReference type="InterPro" id="IPR023996">
    <property type="entry name" value="TonB-dep_OMP_SusC/RagA"/>
</dbReference>
<dbReference type="Gene3D" id="2.40.170.20">
    <property type="entry name" value="TonB-dependent receptor, beta-barrel domain"/>
    <property type="match status" value="1"/>
</dbReference>
<dbReference type="InterPro" id="IPR012910">
    <property type="entry name" value="Plug_dom"/>
</dbReference>
<dbReference type="Gene3D" id="2.60.40.1120">
    <property type="entry name" value="Carboxypeptidase-like, regulatory domain"/>
    <property type="match status" value="1"/>
</dbReference>
<evidence type="ECO:0000256" key="2">
    <source>
        <dbReference type="ARBA" id="ARBA00022448"/>
    </source>
</evidence>
<dbReference type="InterPro" id="IPR000531">
    <property type="entry name" value="Beta-barrel_TonB"/>
</dbReference>
<dbReference type="SUPFAM" id="SSF56935">
    <property type="entry name" value="Porins"/>
    <property type="match status" value="1"/>
</dbReference>
<comment type="caution">
    <text evidence="12">The sequence shown here is derived from an EMBL/GenBank/DDBJ whole genome shotgun (WGS) entry which is preliminary data.</text>
</comment>
<dbReference type="SUPFAM" id="SSF49464">
    <property type="entry name" value="Carboxypeptidase regulatory domain-like"/>
    <property type="match status" value="1"/>
</dbReference>
<protein>
    <submittedName>
        <fullName evidence="12">SusC/RagA family TonB-linked outer membrane protein</fullName>
    </submittedName>
</protein>
<feature type="domain" description="TonB-dependent receptor plug" evidence="11">
    <location>
        <begin position="130"/>
        <end position="235"/>
    </location>
</feature>
<dbReference type="InterPro" id="IPR036942">
    <property type="entry name" value="Beta-barrel_TonB_sf"/>
</dbReference>
<dbReference type="InterPro" id="IPR037066">
    <property type="entry name" value="Plug_dom_sf"/>
</dbReference>
<keyword evidence="3 8" id="KW-1134">Transmembrane beta strand</keyword>
<keyword evidence="6 8" id="KW-0472">Membrane</keyword>
<evidence type="ECO:0000313" key="13">
    <source>
        <dbReference type="Proteomes" id="UP001596023"/>
    </source>
</evidence>
<keyword evidence="5 9" id="KW-0798">TonB box</keyword>
<dbReference type="NCBIfam" id="TIGR04056">
    <property type="entry name" value="OMP_RagA_SusC"/>
    <property type="match status" value="1"/>
</dbReference>
<proteinExistence type="inferred from homology"/>
<dbReference type="Pfam" id="PF07715">
    <property type="entry name" value="Plug"/>
    <property type="match status" value="1"/>
</dbReference>
<comment type="similarity">
    <text evidence="8 9">Belongs to the TonB-dependent receptor family.</text>
</comment>
<evidence type="ECO:0000259" key="11">
    <source>
        <dbReference type="Pfam" id="PF07715"/>
    </source>
</evidence>
<dbReference type="Pfam" id="PF13715">
    <property type="entry name" value="CarbopepD_reg_2"/>
    <property type="match status" value="1"/>
</dbReference>
<keyword evidence="7 8" id="KW-0998">Cell outer membrane</keyword>
<evidence type="ECO:0000256" key="7">
    <source>
        <dbReference type="ARBA" id="ARBA00023237"/>
    </source>
</evidence>